<accession>A0A165M900</accession>
<dbReference type="RefSeq" id="WP_303680896.1">
    <property type="nucleotide sequence ID" value="NZ_LVWG01000016.1"/>
</dbReference>
<evidence type="ECO:0000313" key="2">
    <source>
        <dbReference type="EMBL" id="KZK74956.1"/>
    </source>
</evidence>
<evidence type="ECO:0008006" key="4">
    <source>
        <dbReference type="Google" id="ProtNLM"/>
    </source>
</evidence>
<dbReference type="AlphaFoldDB" id="A0A165M900"/>
<reference evidence="2 3" key="1">
    <citation type="submission" date="2016-03" db="EMBL/GenBank/DDBJ databases">
        <title>Speciation and ecological success in dimly lit waters: horizontal gene transfer in a green sulfur bacteria bloom unveiled by metagenomic assembly.</title>
        <authorList>
            <person name="Llorens-Mares T."/>
            <person name="Liu Z."/>
            <person name="Allen L.Z."/>
            <person name="Rusch D.B."/>
            <person name="Craig M.T."/>
            <person name="Dupont C.L."/>
            <person name="Bryant D.A."/>
            <person name="Casamayor E.O."/>
        </authorList>
    </citation>
    <scope>NUCLEOTIDE SEQUENCE [LARGE SCALE GENOMIC DNA]</scope>
    <source>
        <strain evidence="2">CIII</strain>
    </source>
</reference>
<proteinExistence type="predicted"/>
<keyword evidence="1" id="KW-0812">Transmembrane</keyword>
<gene>
    <name evidence="2" type="ORF">A3K90_00300</name>
</gene>
<feature type="transmembrane region" description="Helical" evidence="1">
    <location>
        <begin position="90"/>
        <end position="114"/>
    </location>
</feature>
<evidence type="ECO:0000256" key="1">
    <source>
        <dbReference type="SAM" id="Phobius"/>
    </source>
</evidence>
<feature type="transmembrane region" description="Helical" evidence="1">
    <location>
        <begin position="120"/>
        <end position="141"/>
    </location>
</feature>
<organism evidence="2 3">
    <name type="scientific">Pelodictyon luteolum</name>
    <dbReference type="NCBI Taxonomy" id="1100"/>
    <lineage>
        <taxon>Bacteria</taxon>
        <taxon>Pseudomonadati</taxon>
        <taxon>Chlorobiota</taxon>
        <taxon>Chlorobiia</taxon>
        <taxon>Chlorobiales</taxon>
        <taxon>Chlorobiaceae</taxon>
        <taxon>Chlorobium/Pelodictyon group</taxon>
        <taxon>Pelodictyon</taxon>
    </lineage>
</organism>
<dbReference type="Proteomes" id="UP000076481">
    <property type="component" value="Unassembled WGS sequence"/>
</dbReference>
<dbReference type="EMBL" id="LVWG01000016">
    <property type="protein sequence ID" value="KZK74956.1"/>
    <property type="molecule type" value="Genomic_DNA"/>
</dbReference>
<evidence type="ECO:0000313" key="3">
    <source>
        <dbReference type="Proteomes" id="UP000076481"/>
    </source>
</evidence>
<name>A0A165M900_PELLU</name>
<comment type="caution">
    <text evidence="2">The sequence shown here is derived from an EMBL/GenBank/DDBJ whole genome shotgun (WGS) entry which is preliminary data.</text>
</comment>
<feature type="transmembrane region" description="Helical" evidence="1">
    <location>
        <begin position="25"/>
        <end position="45"/>
    </location>
</feature>
<keyword evidence="1" id="KW-1133">Transmembrane helix</keyword>
<keyword evidence="1" id="KW-0472">Membrane</keyword>
<sequence length="142" mass="15590">MNQDTLGKPPVQNEQLAYAGVLDKLSHFAMLFLGGSYAAYVFLLLPQKVSINAMAANWHLKASVMQEKLNAPVGWSFMASPESFLRGDALSYLAIIMICMIPVVCLLFTAPAFFREKRPIFGVIALLQVLILLVAATGMLVR</sequence>
<protein>
    <recommendedName>
        <fullName evidence="4">DUF1634 domain-containing protein</fullName>
    </recommendedName>
</protein>